<evidence type="ECO:0000313" key="2">
    <source>
        <dbReference type="Proteomes" id="UP000594364"/>
    </source>
</evidence>
<organism evidence="1 2">
    <name type="scientific">Epichloe festucae (strain Fl1)</name>
    <dbReference type="NCBI Taxonomy" id="877507"/>
    <lineage>
        <taxon>Eukaryota</taxon>
        <taxon>Fungi</taxon>
        <taxon>Dikarya</taxon>
        <taxon>Ascomycota</taxon>
        <taxon>Pezizomycotina</taxon>
        <taxon>Sordariomycetes</taxon>
        <taxon>Hypocreomycetidae</taxon>
        <taxon>Hypocreales</taxon>
        <taxon>Clavicipitaceae</taxon>
        <taxon>Epichloe</taxon>
    </lineage>
</organism>
<keyword evidence="2" id="KW-1185">Reference proteome</keyword>
<dbReference type="AlphaFoldDB" id="A0A7S9KUX1"/>
<gene>
    <name evidence="1" type="ORF">C2857_003134</name>
</gene>
<accession>A0A7S9KUX1</accession>
<evidence type="ECO:0000313" key="1">
    <source>
        <dbReference type="EMBL" id="QPH05381.1"/>
    </source>
</evidence>
<proteinExistence type="predicted"/>
<sequence>MDEQEDGILNIEFSDDEVDVVKKKADRTGQTEDEFQIVKDNYRVRVENGDLHKHVELPLRAAMNKMRTQEIIHAVEELYFHRRFQDGVDLVNRAFDNNGAASVDNDSRQLLETYRDKCQQNLDISTQA</sequence>
<dbReference type="OrthoDB" id="3938544at2759"/>
<name>A0A7S9KUX1_EPIFF</name>
<dbReference type="Proteomes" id="UP000594364">
    <property type="component" value="Chromosome 4"/>
</dbReference>
<dbReference type="EMBL" id="CP031388">
    <property type="protein sequence ID" value="QPH05381.1"/>
    <property type="molecule type" value="Genomic_DNA"/>
</dbReference>
<protein>
    <submittedName>
        <fullName evidence="1">Uncharacterized protein</fullName>
    </submittedName>
</protein>
<reference evidence="1 2" key="1">
    <citation type="journal article" date="2018" name="PLoS Genet.">
        <title>Repeat elements organise 3D genome structure and mediate transcription in the filamentous fungus Epichloe festucae.</title>
        <authorList>
            <person name="Winter D.J."/>
            <person name="Ganley A.R.D."/>
            <person name="Young C.A."/>
            <person name="Liachko I."/>
            <person name="Schardl C.L."/>
            <person name="Dupont P.Y."/>
            <person name="Berry D."/>
            <person name="Ram A."/>
            <person name="Scott B."/>
            <person name="Cox M.P."/>
        </authorList>
    </citation>
    <scope>NUCLEOTIDE SEQUENCE [LARGE SCALE GENOMIC DNA]</scope>
    <source>
        <strain evidence="1 2">Fl1</strain>
    </source>
</reference>